<keyword evidence="1" id="KW-0472">Membrane</keyword>
<feature type="transmembrane region" description="Helical" evidence="1">
    <location>
        <begin position="89"/>
        <end position="109"/>
    </location>
</feature>
<dbReference type="InterPro" id="IPR025408">
    <property type="entry name" value="DUF4134"/>
</dbReference>
<reference evidence="2 3" key="1">
    <citation type="submission" date="2016-10" db="EMBL/GenBank/DDBJ databases">
        <authorList>
            <person name="de Groot N.N."/>
        </authorList>
    </citation>
    <scope>NUCLEOTIDE SEQUENCE [LARGE SCALE GENOMIC DNA]</scope>
    <source>
        <strain evidence="2 3">NLAE-zl-C57</strain>
    </source>
</reference>
<dbReference type="Pfam" id="PF13572">
    <property type="entry name" value="DUF4134"/>
    <property type="match status" value="1"/>
</dbReference>
<keyword evidence="1" id="KW-0812">Transmembrane</keyword>
<keyword evidence="1" id="KW-1133">Transmembrane helix</keyword>
<dbReference type="RefSeq" id="WP_074635705.1">
    <property type="nucleotide sequence ID" value="NZ_FNDO01000002.1"/>
</dbReference>
<sequence length="111" mass="12202">MNCKPSLRLLTIGFALTAVQRLSAKCGNVDYSWGADGLAYAHDYVVSMMLYTLYLIYAVSAIVSIYSVMQIYIKMNVGEEGVTKDIMTLVGACLFMIGASIVFPAFFGYQI</sequence>
<dbReference type="EMBL" id="FNDO01000002">
    <property type="protein sequence ID" value="SDH19671.1"/>
    <property type="molecule type" value="Genomic_DNA"/>
</dbReference>
<organism evidence="2 3">
    <name type="scientific">Bacteroides ovatus</name>
    <dbReference type="NCBI Taxonomy" id="28116"/>
    <lineage>
        <taxon>Bacteria</taxon>
        <taxon>Pseudomonadati</taxon>
        <taxon>Bacteroidota</taxon>
        <taxon>Bacteroidia</taxon>
        <taxon>Bacteroidales</taxon>
        <taxon>Bacteroidaceae</taxon>
        <taxon>Bacteroides</taxon>
    </lineage>
</organism>
<proteinExistence type="predicted"/>
<name>A0A1G8AFJ8_BACOV</name>
<feature type="transmembrane region" description="Helical" evidence="1">
    <location>
        <begin position="48"/>
        <end position="68"/>
    </location>
</feature>
<dbReference type="AlphaFoldDB" id="A0A1G8AFJ8"/>
<evidence type="ECO:0000313" key="2">
    <source>
        <dbReference type="EMBL" id="SDH19671.1"/>
    </source>
</evidence>
<evidence type="ECO:0000313" key="3">
    <source>
        <dbReference type="Proteomes" id="UP000181870"/>
    </source>
</evidence>
<dbReference type="Proteomes" id="UP000181870">
    <property type="component" value="Unassembled WGS sequence"/>
</dbReference>
<protein>
    <submittedName>
        <fullName evidence="2">Uncharacterized protein</fullName>
    </submittedName>
</protein>
<evidence type="ECO:0000256" key="1">
    <source>
        <dbReference type="SAM" id="Phobius"/>
    </source>
</evidence>
<gene>
    <name evidence="2" type="ORF">SAMN05192582_1002160</name>
</gene>
<accession>A0A1G8AFJ8</accession>